<keyword evidence="2 3" id="KW-0812">Transmembrane</keyword>
<protein>
    <submittedName>
        <fullName evidence="3">Transmembrane protein, putative</fullName>
    </submittedName>
</protein>
<evidence type="ECO:0000256" key="1">
    <source>
        <dbReference type="SAM" id="MobiDB-lite"/>
    </source>
</evidence>
<feature type="transmembrane region" description="Helical" evidence="2">
    <location>
        <begin position="795"/>
        <end position="814"/>
    </location>
</feature>
<feature type="transmembrane region" description="Helical" evidence="2">
    <location>
        <begin position="340"/>
        <end position="360"/>
    </location>
</feature>
<feature type="compositionally biased region" description="Polar residues" evidence="1">
    <location>
        <begin position="899"/>
        <end position="916"/>
    </location>
</feature>
<feature type="region of interest" description="Disordered" evidence="1">
    <location>
        <begin position="899"/>
        <end position="924"/>
    </location>
</feature>
<sequence length="1021" mass="111516">MQPLLMSHFPPVHVKTKQRKLTLFLIPPSPRLITAQLEANIDMETGAGHQPISSSSFMSGFDVVSEAEHRGLLASAPTGAATGLRRGIILAEVNPLLVVPSHDSDDDEEQGRISYGTTAGTYRPNIIHHSSSDKTQDSSRRWLPTPHVAAAGASGGRSLAASAHPSREALQADNGPVSDQELLLTPIASRSSKGGGGAGNESFHSTYTTSIAGGRAADDGAPSYAVITFDLKTRCPTGEEFVVVSRVKSQIRNVAPRCRLQAFKERISYDNEELFDGVVQVVPMYSMLQVSLEHLVDHPTLQRVAASPRFWIFGVSVNLLLFLLLLVQESVPSQQQLGDPLSLLICVVAFLVLLVQTTYLLSCSRQLLMLVLRCFDFWMLQFWIIVTIVCNVKYTTIRYPDATRAMGLCEGLGLLLSLEATLILDAFPPLPRKWKGALYMILAGFNLYRYIHWFVSVRVDEATAAASIDFGSFELHLATAGQSAGAALVAYYSRLGVRALWRKLDLQLVDFPVNMVPHLDEEAARRAKRARQKRNAAAVGAPSKPNLHGAHEDDDQPGTLVNDSVVIATPRPHKSQQGSKYLKKESSMQWANSERVWLHVQGSLPCRHEHVSGTCRRLQETVATIGGKISFAVVDDGNNAFDCDRRTFEPHCFMLSFSPKPLVPFPIVFRGLSTKNWVNMSMSCVVLGSIVMFLINVFDSNNFILMSAVQSYLFSIAVIELLCGVSIDMVKHALFTLDFWYVLVVFASQIFSGVVIYSSSYNIALAVLHTAMVFSTCLFISTMDCIVLTQFNGRVKGIIGTTLALYCLVDAAWVTPTAVNAKPGIYNKSLNLYISMLSPGSIAILANVACFLVFCRVAGRTLWMGSRLVFMQFGAKEEILHESDAALMTSGGFSAVQTSFVNPNSPRPKQQGTDGDSSNNNPHSSSNFAASRVAFFGGYLGDDNGAQNSSAHWRTALRSKNARFVKVGKKGERRKGEVAAAAGPSSFNNNALTPDDDHRPGGSAEDFEDYTESDSSAVRFV</sequence>
<keyword evidence="4" id="KW-1185">Reference proteome</keyword>
<feature type="transmembrane region" description="Helical" evidence="2">
    <location>
        <begin position="310"/>
        <end position="328"/>
    </location>
</feature>
<evidence type="ECO:0000313" key="4">
    <source>
        <dbReference type="Proteomes" id="UP000051952"/>
    </source>
</evidence>
<reference evidence="4" key="1">
    <citation type="submission" date="2015-09" db="EMBL/GenBank/DDBJ databases">
        <authorList>
            <consortium name="Pathogen Informatics"/>
        </authorList>
    </citation>
    <scope>NUCLEOTIDE SEQUENCE [LARGE SCALE GENOMIC DNA]</scope>
    <source>
        <strain evidence="4">Lake Konstanz</strain>
    </source>
</reference>
<organism evidence="3 4">
    <name type="scientific">Bodo saltans</name>
    <name type="common">Flagellated protozoan</name>
    <dbReference type="NCBI Taxonomy" id="75058"/>
    <lineage>
        <taxon>Eukaryota</taxon>
        <taxon>Discoba</taxon>
        <taxon>Euglenozoa</taxon>
        <taxon>Kinetoplastea</taxon>
        <taxon>Metakinetoplastina</taxon>
        <taxon>Eubodonida</taxon>
        <taxon>Bodonidae</taxon>
        <taxon>Bodo</taxon>
    </lineage>
</organism>
<dbReference type="AlphaFoldDB" id="A0A0S4JLC8"/>
<feature type="transmembrane region" description="Helical" evidence="2">
    <location>
        <begin position="834"/>
        <end position="858"/>
    </location>
</feature>
<gene>
    <name evidence="3" type="ORF">BSAL_36655</name>
</gene>
<keyword evidence="2" id="KW-0472">Membrane</keyword>
<dbReference type="VEuPathDB" id="TriTrypDB:BSAL_36655"/>
<dbReference type="Proteomes" id="UP000051952">
    <property type="component" value="Unassembled WGS sequence"/>
</dbReference>
<name>A0A0S4JLC8_BODSA</name>
<evidence type="ECO:0000313" key="3">
    <source>
        <dbReference type="EMBL" id="CUG92313.1"/>
    </source>
</evidence>
<feature type="transmembrane region" description="Helical" evidence="2">
    <location>
        <begin position="704"/>
        <end position="727"/>
    </location>
</feature>
<feature type="transmembrane region" description="Helical" evidence="2">
    <location>
        <begin position="677"/>
        <end position="698"/>
    </location>
</feature>
<keyword evidence="2" id="KW-1133">Transmembrane helix</keyword>
<dbReference type="EMBL" id="CYKH01002031">
    <property type="protein sequence ID" value="CUG92313.1"/>
    <property type="molecule type" value="Genomic_DNA"/>
</dbReference>
<evidence type="ECO:0000256" key="2">
    <source>
        <dbReference type="SAM" id="Phobius"/>
    </source>
</evidence>
<feature type="compositionally biased region" description="Basic and acidic residues" evidence="1">
    <location>
        <begin position="130"/>
        <end position="140"/>
    </location>
</feature>
<proteinExistence type="predicted"/>
<feature type="region of interest" description="Disordered" evidence="1">
    <location>
        <begin position="969"/>
        <end position="1021"/>
    </location>
</feature>
<feature type="region of interest" description="Disordered" evidence="1">
    <location>
        <begin position="524"/>
        <end position="559"/>
    </location>
</feature>
<accession>A0A0S4JLC8</accession>
<feature type="region of interest" description="Disordered" evidence="1">
    <location>
        <begin position="101"/>
        <end position="177"/>
    </location>
</feature>
<feature type="transmembrane region" description="Helical" evidence="2">
    <location>
        <begin position="763"/>
        <end position="783"/>
    </location>
</feature>
<feature type="compositionally biased region" description="Low complexity" evidence="1">
    <location>
        <begin position="149"/>
        <end position="163"/>
    </location>
</feature>
<feature type="transmembrane region" description="Helical" evidence="2">
    <location>
        <begin position="739"/>
        <end position="757"/>
    </location>
</feature>